<keyword evidence="4" id="KW-0808">Transferase</keyword>
<dbReference type="PANTHER" id="PTHR42790:SF1">
    <property type="entry name" value="AROMATIC AMINO ACID AMINOTRANSFERASE, HYPOTHETICAL (EUROFUNG)"/>
    <property type="match status" value="1"/>
</dbReference>
<comment type="similarity">
    <text evidence="2">Belongs to the class-I pyridoxal-phosphate-dependent aminotransferase family.</text>
</comment>
<reference evidence="6 7" key="1">
    <citation type="submission" date="2023-08" db="EMBL/GenBank/DDBJ databases">
        <title>Black Yeasts Isolated from many extreme environments.</title>
        <authorList>
            <person name="Coleine C."/>
            <person name="Stajich J.E."/>
            <person name="Selbmann L."/>
        </authorList>
    </citation>
    <scope>NUCLEOTIDE SEQUENCE [LARGE SCALE GENOMIC DNA]</scope>
    <source>
        <strain evidence="6 7">CCFEE 536</strain>
    </source>
</reference>
<comment type="cofactor">
    <cofactor evidence="1">
        <name>pyridoxal 5'-phosphate</name>
        <dbReference type="ChEBI" id="CHEBI:597326"/>
    </cofactor>
</comment>
<evidence type="ECO:0000256" key="2">
    <source>
        <dbReference type="ARBA" id="ARBA00007441"/>
    </source>
</evidence>
<dbReference type="Proteomes" id="UP001357485">
    <property type="component" value="Unassembled WGS sequence"/>
</dbReference>
<feature type="non-terminal residue" evidence="6">
    <location>
        <position position="163"/>
    </location>
</feature>
<dbReference type="InterPro" id="IPR015421">
    <property type="entry name" value="PyrdxlP-dep_Trfase_major"/>
</dbReference>
<dbReference type="PANTHER" id="PTHR42790">
    <property type="entry name" value="AMINOTRANSFERASE"/>
    <property type="match status" value="1"/>
</dbReference>
<organism evidence="6 7">
    <name type="scientific">Cryomyces antarcticus</name>
    <dbReference type="NCBI Taxonomy" id="329879"/>
    <lineage>
        <taxon>Eukaryota</taxon>
        <taxon>Fungi</taxon>
        <taxon>Dikarya</taxon>
        <taxon>Ascomycota</taxon>
        <taxon>Pezizomycotina</taxon>
        <taxon>Dothideomycetes</taxon>
        <taxon>Dothideomycetes incertae sedis</taxon>
        <taxon>Cryomyces</taxon>
    </lineage>
</organism>
<keyword evidence="3" id="KW-0032">Aminotransferase</keyword>
<keyword evidence="7" id="KW-1185">Reference proteome</keyword>
<dbReference type="InterPro" id="IPR050859">
    <property type="entry name" value="Class-I_PLP-dep_aminotransf"/>
</dbReference>
<feature type="non-terminal residue" evidence="6">
    <location>
        <position position="1"/>
    </location>
</feature>
<dbReference type="SUPFAM" id="SSF53383">
    <property type="entry name" value="PLP-dependent transferases"/>
    <property type="match status" value="1"/>
</dbReference>
<evidence type="ECO:0000256" key="5">
    <source>
        <dbReference type="ARBA" id="ARBA00022898"/>
    </source>
</evidence>
<name>A0ABR0IUA1_9PEZI</name>
<evidence type="ECO:0000256" key="3">
    <source>
        <dbReference type="ARBA" id="ARBA00022576"/>
    </source>
</evidence>
<keyword evidence="5" id="KW-0663">Pyridoxal phosphate</keyword>
<dbReference type="InterPro" id="IPR015424">
    <property type="entry name" value="PyrdxlP-dep_Trfase"/>
</dbReference>
<gene>
    <name evidence="6" type="ORF">LTR16_011732</name>
</gene>
<evidence type="ECO:0000256" key="4">
    <source>
        <dbReference type="ARBA" id="ARBA00022679"/>
    </source>
</evidence>
<accession>A0ABR0IUA1</accession>
<evidence type="ECO:0000256" key="1">
    <source>
        <dbReference type="ARBA" id="ARBA00001933"/>
    </source>
</evidence>
<protein>
    <submittedName>
        <fullName evidence="6">Uncharacterized protein</fullName>
    </submittedName>
</protein>
<dbReference type="Gene3D" id="3.40.640.10">
    <property type="entry name" value="Type I PLP-dependent aspartate aminotransferase-like (Major domain)"/>
    <property type="match status" value="1"/>
</dbReference>
<evidence type="ECO:0000313" key="6">
    <source>
        <dbReference type="EMBL" id="KAK5041869.1"/>
    </source>
</evidence>
<dbReference type="EMBL" id="JAVRRA010028362">
    <property type="protein sequence ID" value="KAK5041869.1"/>
    <property type="molecule type" value="Genomic_DNA"/>
</dbReference>
<sequence>TNATHAGLPNPNYFPYDTLEAKVALPDRFKPTPNKPVDLPSAALAATSLSDSASLPSSNVLVPHASGTTDPLRKIDLASALQYGTAQGYPPLYYFIRQFTRENLHPNVPYAGGPEIILTVGSTDGFSKALQALSNEWSEEKDWIREREGLLVEEFAYMNAVQA</sequence>
<evidence type="ECO:0000313" key="7">
    <source>
        <dbReference type="Proteomes" id="UP001357485"/>
    </source>
</evidence>
<comment type="caution">
    <text evidence="6">The sequence shown here is derived from an EMBL/GenBank/DDBJ whole genome shotgun (WGS) entry which is preliminary data.</text>
</comment>
<proteinExistence type="inferred from homology"/>